<gene>
    <name evidence="2" type="ORF">SAMN04489866_10238</name>
</gene>
<name>A0A1G6T4H3_PEPNI</name>
<dbReference type="Proteomes" id="UP000198995">
    <property type="component" value="Unassembled WGS sequence"/>
</dbReference>
<evidence type="ECO:0000256" key="1">
    <source>
        <dbReference type="SAM" id="Phobius"/>
    </source>
</evidence>
<dbReference type="RefSeq" id="WP_091791068.1">
    <property type="nucleotide sequence ID" value="NZ_FNAF01000002.1"/>
</dbReference>
<evidence type="ECO:0000313" key="3">
    <source>
        <dbReference type="Proteomes" id="UP000198995"/>
    </source>
</evidence>
<keyword evidence="1" id="KW-1133">Transmembrane helix</keyword>
<keyword evidence="3" id="KW-1185">Reference proteome</keyword>
<evidence type="ECO:0008006" key="4">
    <source>
        <dbReference type="Google" id="ProtNLM"/>
    </source>
</evidence>
<keyword evidence="1" id="KW-0812">Transmembrane</keyword>
<sequence length="253" mass="27633">MNTYKDTDLSNLFQMTASRHNPPADFANRFTQALPAQEKARQSKSRRRLISCIAAAAVFCLSMGSLYATGVFGEGGILTESTIFADYHSMPDADTLKEDLGFVPQLPKAFGPFSFQEANIGDTTYQGKDGKAELTAKELMATYADKTGQKISFFASPAVNPLTLDPEKDTAVTQNGITYQLLDYTQRVVPPDYEKTEEDLALEKAGRLNIAFGGDKISESKNATVIWQEDGIEYQLLAEDGLGSQDLLTLISG</sequence>
<keyword evidence="1" id="KW-0472">Membrane</keyword>
<evidence type="ECO:0000313" key="2">
    <source>
        <dbReference type="EMBL" id="SDD23367.1"/>
    </source>
</evidence>
<dbReference type="OrthoDB" id="1998645at2"/>
<dbReference type="EMBL" id="FNAF01000002">
    <property type="protein sequence ID" value="SDD23367.1"/>
    <property type="molecule type" value="Genomic_DNA"/>
</dbReference>
<organism evidence="2 3">
    <name type="scientific">Peptococcus niger</name>
    <dbReference type="NCBI Taxonomy" id="2741"/>
    <lineage>
        <taxon>Bacteria</taxon>
        <taxon>Bacillati</taxon>
        <taxon>Bacillota</taxon>
        <taxon>Clostridia</taxon>
        <taxon>Eubacteriales</taxon>
        <taxon>Peptococcaceae</taxon>
        <taxon>Peptococcus</taxon>
    </lineage>
</organism>
<reference evidence="2 3" key="1">
    <citation type="submission" date="2016-10" db="EMBL/GenBank/DDBJ databases">
        <authorList>
            <person name="de Groot N.N."/>
        </authorList>
    </citation>
    <scope>NUCLEOTIDE SEQUENCE [LARGE SCALE GENOMIC DNA]</scope>
    <source>
        <strain evidence="2 3">DSM 20475</strain>
    </source>
</reference>
<dbReference type="AlphaFoldDB" id="A0A1G6T4H3"/>
<accession>A0A1G6T4H3</accession>
<protein>
    <recommendedName>
        <fullName evidence="4">DUF4367 domain-containing protein</fullName>
    </recommendedName>
</protein>
<dbReference type="STRING" id="2741.SAMN04489866_10238"/>
<proteinExistence type="predicted"/>
<feature type="transmembrane region" description="Helical" evidence="1">
    <location>
        <begin position="49"/>
        <end position="68"/>
    </location>
</feature>